<reference evidence="3" key="1">
    <citation type="submission" date="2020-02" db="EMBL/GenBank/DDBJ databases">
        <authorList>
            <person name="Gao J."/>
            <person name="Sun J."/>
        </authorList>
    </citation>
    <scope>NUCLEOTIDE SEQUENCE</scope>
    <source>
        <strain evidence="3">602-2</strain>
    </source>
</reference>
<dbReference type="EMBL" id="JAAKGT010000007">
    <property type="protein sequence ID" value="NGM50920.1"/>
    <property type="molecule type" value="Genomic_DNA"/>
</dbReference>
<keyword evidence="3" id="KW-0378">Hydrolase</keyword>
<organism evidence="3">
    <name type="scientific">Caulobacter sp. 602-2</name>
    <dbReference type="NCBI Taxonomy" id="2710887"/>
    <lineage>
        <taxon>Bacteria</taxon>
        <taxon>Pseudomonadati</taxon>
        <taxon>Pseudomonadota</taxon>
        <taxon>Alphaproteobacteria</taxon>
        <taxon>Caulobacterales</taxon>
        <taxon>Caulobacteraceae</taxon>
        <taxon>Caulobacter</taxon>
    </lineage>
</organism>
<dbReference type="InterPro" id="IPR052350">
    <property type="entry name" value="Metallo-dep_Lactonases"/>
</dbReference>
<dbReference type="Pfam" id="PF04909">
    <property type="entry name" value="Amidohydro_2"/>
    <property type="match status" value="1"/>
</dbReference>
<dbReference type="AlphaFoldDB" id="A0A6G4QZ70"/>
<dbReference type="SUPFAM" id="SSF51556">
    <property type="entry name" value="Metallo-dependent hydrolases"/>
    <property type="match status" value="1"/>
</dbReference>
<dbReference type="PANTHER" id="PTHR43569:SF2">
    <property type="entry name" value="AMIDOHYDROLASE-RELATED DOMAIN-CONTAINING PROTEIN"/>
    <property type="match status" value="1"/>
</dbReference>
<sequence length="267" mass="29058">MLIDAHCHVWRIGENDCRWPGRDLAVIHRDFGLDDLRAAGGPDGVVLVQSQPSARDTAWLLEVAESDPLVLGVVGWADLAAPDAVEAILALAGNARLKGLRPMLQDLEDDWILSPAVAPAIAAIVEAGLAFDALVRPRHLPALLTLVRRWQDLRVVIDHGGKPTIGEGVMHPWRDDIAALAAEPGVFCKLSGLLTEAGDTPTAQALAPYVAHLLEAFGAERLMWGGDWPVLNLAGDYAGWRRMCEAWVPPDRRAALFGETARRFYRL</sequence>
<feature type="domain" description="Amidohydrolase-related" evidence="2">
    <location>
        <begin position="3"/>
        <end position="267"/>
    </location>
</feature>
<dbReference type="RefSeq" id="WP_165259915.1">
    <property type="nucleotide sequence ID" value="NZ_JAAKGT010000007.1"/>
</dbReference>
<protein>
    <submittedName>
        <fullName evidence="3">Amidohydrolase family protein</fullName>
    </submittedName>
</protein>
<gene>
    <name evidence="3" type="ORF">G5B46_15000</name>
</gene>
<evidence type="ECO:0000256" key="1">
    <source>
        <dbReference type="ARBA" id="ARBA00038310"/>
    </source>
</evidence>
<dbReference type="Gene3D" id="3.20.20.140">
    <property type="entry name" value="Metal-dependent hydrolases"/>
    <property type="match status" value="1"/>
</dbReference>
<dbReference type="InterPro" id="IPR032466">
    <property type="entry name" value="Metal_Hydrolase"/>
</dbReference>
<comment type="caution">
    <text evidence="3">The sequence shown here is derived from an EMBL/GenBank/DDBJ whole genome shotgun (WGS) entry which is preliminary data.</text>
</comment>
<evidence type="ECO:0000313" key="3">
    <source>
        <dbReference type="EMBL" id="NGM50920.1"/>
    </source>
</evidence>
<proteinExistence type="inferred from homology"/>
<comment type="similarity">
    <text evidence="1">Belongs to the metallo-dependent hydrolases superfamily.</text>
</comment>
<name>A0A6G4QZ70_9CAUL</name>
<dbReference type="GO" id="GO:0016787">
    <property type="term" value="F:hydrolase activity"/>
    <property type="evidence" value="ECO:0007669"/>
    <property type="project" value="UniProtKB-KW"/>
</dbReference>
<dbReference type="InterPro" id="IPR006680">
    <property type="entry name" value="Amidohydro-rel"/>
</dbReference>
<accession>A0A6G4QZ70</accession>
<dbReference type="PANTHER" id="PTHR43569">
    <property type="entry name" value="AMIDOHYDROLASE"/>
    <property type="match status" value="1"/>
</dbReference>
<evidence type="ECO:0000259" key="2">
    <source>
        <dbReference type="Pfam" id="PF04909"/>
    </source>
</evidence>